<keyword evidence="1" id="KW-0472">Membrane</keyword>
<feature type="transmembrane region" description="Helical" evidence="1">
    <location>
        <begin position="44"/>
        <end position="66"/>
    </location>
</feature>
<sequence>MLISTTLQTPHATTTRKDEWSWQPESWGNHTAGDRPAWLIQLDWFSFAVCLSLGLAGNCLLLVQLVRVHLNGPRKTANAGRASNLASGERIRRQRGLLLGHQCVIDWLVCFITAIKLAGQNDGLGVNVSEHRVAAVCYLWSNNLLFWLLVITSVYGHVFIGLHTIYIFVSKLSRRSRGKWRDIQEILVIVSMSSNA</sequence>
<proteinExistence type="predicted"/>
<dbReference type="EMBL" id="CAAALY010010344">
    <property type="protein sequence ID" value="VEL10934.1"/>
    <property type="molecule type" value="Genomic_DNA"/>
</dbReference>
<feature type="transmembrane region" description="Helical" evidence="1">
    <location>
        <begin position="144"/>
        <end position="169"/>
    </location>
</feature>
<gene>
    <name evidence="2" type="ORF">PXEA_LOCUS4374</name>
</gene>
<feature type="transmembrane region" description="Helical" evidence="1">
    <location>
        <begin position="97"/>
        <end position="118"/>
    </location>
</feature>
<evidence type="ECO:0000313" key="3">
    <source>
        <dbReference type="Proteomes" id="UP000784294"/>
    </source>
</evidence>
<name>A0A3S5A3G4_9PLAT</name>
<keyword evidence="1" id="KW-0812">Transmembrane</keyword>
<keyword evidence="1" id="KW-1133">Transmembrane helix</keyword>
<evidence type="ECO:0000313" key="2">
    <source>
        <dbReference type="EMBL" id="VEL10934.1"/>
    </source>
</evidence>
<organism evidence="2 3">
    <name type="scientific">Protopolystoma xenopodis</name>
    <dbReference type="NCBI Taxonomy" id="117903"/>
    <lineage>
        <taxon>Eukaryota</taxon>
        <taxon>Metazoa</taxon>
        <taxon>Spiralia</taxon>
        <taxon>Lophotrochozoa</taxon>
        <taxon>Platyhelminthes</taxon>
        <taxon>Monogenea</taxon>
        <taxon>Polyopisthocotylea</taxon>
        <taxon>Polystomatidea</taxon>
        <taxon>Polystomatidae</taxon>
        <taxon>Protopolystoma</taxon>
    </lineage>
</organism>
<accession>A0A3S5A3G4</accession>
<evidence type="ECO:0000256" key="1">
    <source>
        <dbReference type="SAM" id="Phobius"/>
    </source>
</evidence>
<evidence type="ECO:0008006" key="4">
    <source>
        <dbReference type="Google" id="ProtNLM"/>
    </source>
</evidence>
<reference evidence="2" key="1">
    <citation type="submission" date="2018-11" db="EMBL/GenBank/DDBJ databases">
        <authorList>
            <consortium name="Pathogen Informatics"/>
        </authorList>
    </citation>
    <scope>NUCLEOTIDE SEQUENCE</scope>
</reference>
<comment type="caution">
    <text evidence="2">The sequence shown here is derived from an EMBL/GenBank/DDBJ whole genome shotgun (WGS) entry which is preliminary data.</text>
</comment>
<keyword evidence="3" id="KW-1185">Reference proteome</keyword>
<dbReference type="Proteomes" id="UP000784294">
    <property type="component" value="Unassembled WGS sequence"/>
</dbReference>
<dbReference type="AlphaFoldDB" id="A0A3S5A3G4"/>
<protein>
    <recommendedName>
        <fullName evidence="4">G-protein coupled receptors family 1 profile domain-containing protein</fullName>
    </recommendedName>
</protein>